<name>A0AAN7QWX3_TRANT</name>
<evidence type="ECO:0000256" key="1">
    <source>
        <dbReference type="ARBA" id="ARBA00010838"/>
    </source>
</evidence>
<keyword evidence="3" id="KW-0326">Glycosidase</keyword>
<dbReference type="Pfam" id="PF00232">
    <property type="entry name" value="Glyco_hydro_1"/>
    <property type="match status" value="1"/>
</dbReference>
<dbReference type="Gene3D" id="3.20.20.80">
    <property type="entry name" value="Glycosidases"/>
    <property type="match status" value="1"/>
</dbReference>
<dbReference type="EMBL" id="JAXQNO010000015">
    <property type="protein sequence ID" value="KAK4782989.1"/>
    <property type="molecule type" value="Genomic_DNA"/>
</dbReference>
<feature type="signal peptide" evidence="5">
    <location>
        <begin position="1"/>
        <end position="28"/>
    </location>
</feature>
<organism evidence="6 7">
    <name type="scientific">Trapa natans</name>
    <name type="common">Water chestnut</name>
    <dbReference type="NCBI Taxonomy" id="22666"/>
    <lineage>
        <taxon>Eukaryota</taxon>
        <taxon>Viridiplantae</taxon>
        <taxon>Streptophyta</taxon>
        <taxon>Embryophyta</taxon>
        <taxon>Tracheophyta</taxon>
        <taxon>Spermatophyta</taxon>
        <taxon>Magnoliopsida</taxon>
        <taxon>eudicotyledons</taxon>
        <taxon>Gunneridae</taxon>
        <taxon>Pentapetalae</taxon>
        <taxon>rosids</taxon>
        <taxon>malvids</taxon>
        <taxon>Myrtales</taxon>
        <taxon>Lythraceae</taxon>
        <taxon>Trapa</taxon>
    </lineage>
</organism>
<evidence type="ECO:0008006" key="8">
    <source>
        <dbReference type="Google" id="ProtNLM"/>
    </source>
</evidence>
<protein>
    <recommendedName>
        <fullName evidence="8">Beta-glucosidase</fullName>
    </recommendedName>
</protein>
<dbReference type="GO" id="GO:0005975">
    <property type="term" value="P:carbohydrate metabolic process"/>
    <property type="evidence" value="ECO:0007669"/>
    <property type="project" value="InterPro"/>
</dbReference>
<dbReference type="AlphaFoldDB" id="A0AAN7QWX3"/>
<evidence type="ECO:0000256" key="2">
    <source>
        <dbReference type="ARBA" id="ARBA00022801"/>
    </source>
</evidence>
<evidence type="ECO:0000256" key="5">
    <source>
        <dbReference type="SAM" id="SignalP"/>
    </source>
</evidence>
<keyword evidence="5" id="KW-0732">Signal</keyword>
<dbReference type="GO" id="GO:0047782">
    <property type="term" value="F:coniferin beta-glucosidase activity"/>
    <property type="evidence" value="ECO:0007669"/>
    <property type="project" value="UniProtKB-ARBA"/>
</dbReference>
<dbReference type="PRINTS" id="PR00131">
    <property type="entry name" value="GLHYDRLASE1"/>
</dbReference>
<evidence type="ECO:0000313" key="7">
    <source>
        <dbReference type="Proteomes" id="UP001346149"/>
    </source>
</evidence>
<keyword evidence="2" id="KW-0378">Hydrolase</keyword>
<evidence type="ECO:0000256" key="4">
    <source>
        <dbReference type="RuleBase" id="RU003690"/>
    </source>
</evidence>
<dbReference type="PANTHER" id="PTHR10353">
    <property type="entry name" value="GLYCOSYL HYDROLASE"/>
    <property type="match status" value="1"/>
</dbReference>
<feature type="chain" id="PRO_5043025766" description="Beta-glucosidase" evidence="5">
    <location>
        <begin position="29"/>
        <end position="510"/>
    </location>
</feature>
<gene>
    <name evidence="6" type="ORF">SAY86_007363</name>
</gene>
<dbReference type="Proteomes" id="UP001346149">
    <property type="component" value="Unassembled WGS sequence"/>
</dbReference>
<reference evidence="6 7" key="1">
    <citation type="journal article" date="2023" name="Hortic Res">
        <title>Pangenome of water caltrop reveals structural variations and asymmetric subgenome divergence after allopolyploidization.</title>
        <authorList>
            <person name="Zhang X."/>
            <person name="Chen Y."/>
            <person name="Wang L."/>
            <person name="Yuan Y."/>
            <person name="Fang M."/>
            <person name="Shi L."/>
            <person name="Lu R."/>
            <person name="Comes H.P."/>
            <person name="Ma Y."/>
            <person name="Chen Y."/>
            <person name="Huang G."/>
            <person name="Zhou Y."/>
            <person name="Zheng Z."/>
            <person name="Qiu Y."/>
        </authorList>
    </citation>
    <scope>NUCLEOTIDE SEQUENCE [LARGE SCALE GENOMIC DNA]</scope>
    <source>
        <strain evidence="6">F231</strain>
    </source>
</reference>
<dbReference type="SUPFAM" id="SSF51445">
    <property type="entry name" value="(Trans)glycosidases"/>
    <property type="match status" value="1"/>
</dbReference>
<keyword evidence="7" id="KW-1185">Reference proteome</keyword>
<comment type="caution">
    <text evidence="6">The sequence shown here is derived from an EMBL/GenBank/DDBJ whole genome shotgun (WGS) entry which is preliminary data.</text>
</comment>
<dbReference type="PANTHER" id="PTHR10353:SF154">
    <property type="entry name" value="BETA-GLUCOSIDASE 9-RELATED"/>
    <property type="match status" value="1"/>
</dbReference>
<sequence length="510" mass="56727">MLGSSSITWKAAIIGIELLWLSCMSINADESPINIKRKDFPASFLFGASTSATQIEGSALEDGKGPSIWDAFAAIPGKIADGTTPAEGTNSYKNYTNDVNSLKELGVNSYRFSLSWARILPDGTIGGGVNQKAIDYYNKLIDALLENGIKPFVTLYHSDLPQALQEKYGGFLDRAIVNDFKEYSNLCFKTFGDRVKNWITMNEPLILAEFGHELGFAAPGRCSFRCKQGNSSIEPYIVTHNQLLAHATVARLYKEKFQASQGGEIGITLVGRFYEPYSKSAEDKLAVDRAMEFGDGWFMEPFVNGDYPSSMKSLVGDRLPKFTEADKSLVKGAFDFIGINYYSSGYAKDASKAPKANPPSYSTDSLMTETGVDVNGVQLGKVAEGVSWLYDYPQGLEKLLGYFREKYGNPKVYITENGITESNVKDRPLNVALNDPHRIDCIKKHLFHTKAAISKGANVHGYLHWTLADNWEWHSGYTLRFGLYYSDPQDHSKRLPKESAKWYGNFLRGE</sequence>
<evidence type="ECO:0000313" key="6">
    <source>
        <dbReference type="EMBL" id="KAK4782989.1"/>
    </source>
</evidence>
<evidence type="ECO:0000256" key="3">
    <source>
        <dbReference type="ARBA" id="ARBA00023295"/>
    </source>
</evidence>
<comment type="similarity">
    <text evidence="1 4">Belongs to the glycosyl hydrolase 1 family.</text>
</comment>
<accession>A0AAN7QWX3</accession>
<dbReference type="InterPro" id="IPR017853">
    <property type="entry name" value="GH"/>
</dbReference>
<proteinExistence type="inferred from homology"/>
<dbReference type="FunFam" id="3.20.20.80:FF:000020">
    <property type="entry name" value="Beta-glucosidase 12"/>
    <property type="match status" value="1"/>
</dbReference>
<dbReference type="InterPro" id="IPR001360">
    <property type="entry name" value="Glyco_hydro_1"/>
</dbReference>